<dbReference type="InterPro" id="IPR043159">
    <property type="entry name" value="Lectin_gal-bd_sf"/>
</dbReference>
<dbReference type="GO" id="GO:0030246">
    <property type="term" value="F:carbohydrate binding"/>
    <property type="evidence" value="ECO:0007669"/>
    <property type="project" value="InterPro"/>
</dbReference>
<dbReference type="Gene3D" id="2.60.120.740">
    <property type="match status" value="1"/>
</dbReference>
<dbReference type="PROSITE" id="PS50041">
    <property type="entry name" value="C_TYPE_LECTIN_2"/>
    <property type="match status" value="1"/>
</dbReference>
<keyword evidence="6" id="KW-1185">Reference proteome</keyword>
<dbReference type="OrthoDB" id="5797898at2759"/>
<evidence type="ECO:0000313" key="6">
    <source>
        <dbReference type="Proteomes" id="UP001152747"/>
    </source>
</evidence>
<comment type="caution">
    <text evidence="5">The sequence shown here is derived from an EMBL/GenBank/DDBJ whole genome shotgun (WGS) entry which is preliminary data.</text>
</comment>
<dbReference type="InterPro" id="IPR000922">
    <property type="entry name" value="Lectin_gal-bd_dom"/>
</dbReference>
<feature type="compositionally biased region" description="Polar residues" evidence="1">
    <location>
        <begin position="450"/>
        <end position="459"/>
    </location>
</feature>
<feature type="region of interest" description="Disordered" evidence="1">
    <location>
        <begin position="421"/>
        <end position="459"/>
    </location>
</feature>
<evidence type="ECO:0000259" key="4">
    <source>
        <dbReference type="PROSITE" id="PS50228"/>
    </source>
</evidence>
<dbReference type="InterPro" id="IPR016187">
    <property type="entry name" value="CTDL_fold"/>
</dbReference>
<feature type="chain" id="PRO_5040404525" description="C-type lectin domain-containing protein" evidence="2">
    <location>
        <begin position="21"/>
        <end position="459"/>
    </location>
</feature>
<keyword evidence="2" id="KW-0732">Signal</keyword>
<dbReference type="InterPro" id="IPR000742">
    <property type="entry name" value="EGF"/>
</dbReference>
<dbReference type="Proteomes" id="UP001152747">
    <property type="component" value="Unassembled WGS sequence"/>
</dbReference>
<evidence type="ECO:0008006" key="7">
    <source>
        <dbReference type="Google" id="ProtNLM"/>
    </source>
</evidence>
<name>A0A9P1IEG6_9PELO</name>
<evidence type="ECO:0000256" key="1">
    <source>
        <dbReference type="SAM" id="MobiDB-lite"/>
    </source>
</evidence>
<reference evidence="5" key="1">
    <citation type="submission" date="2022-11" db="EMBL/GenBank/DDBJ databases">
        <authorList>
            <person name="Kikuchi T."/>
        </authorList>
    </citation>
    <scope>NUCLEOTIDE SEQUENCE</scope>
    <source>
        <strain evidence="5">PS1010</strain>
    </source>
</reference>
<protein>
    <recommendedName>
        <fullName evidence="7">C-type lectin domain-containing protein</fullName>
    </recommendedName>
</protein>
<dbReference type="InterPro" id="IPR001304">
    <property type="entry name" value="C-type_lectin-like"/>
</dbReference>
<dbReference type="Pfam" id="PF00059">
    <property type="entry name" value="Lectin_C"/>
    <property type="match status" value="1"/>
</dbReference>
<dbReference type="SUPFAM" id="SSF56436">
    <property type="entry name" value="C-type lectin-like"/>
    <property type="match status" value="2"/>
</dbReference>
<dbReference type="Pfam" id="PF02140">
    <property type="entry name" value="SUEL_Lectin"/>
    <property type="match status" value="1"/>
</dbReference>
<proteinExistence type="predicted"/>
<feature type="compositionally biased region" description="Polar residues" evidence="1">
    <location>
        <begin position="431"/>
        <end position="443"/>
    </location>
</feature>
<dbReference type="AlphaFoldDB" id="A0A9P1IEG6"/>
<feature type="domain" description="SUEL-type lectin" evidence="4">
    <location>
        <begin position="225"/>
        <end position="300"/>
    </location>
</feature>
<evidence type="ECO:0000256" key="2">
    <source>
        <dbReference type="SAM" id="SignalP"/>
    </source>
</evidence>
<feature type="domain" description="C-type lectin" evidence="3">
    <location>
        <begin position="53"/>
        <end position="178"/>
    </location>
</feature>
<sequence>MHIFLLVFFLSTFLPRFSSADLCQNEVCQNGGTCVIASTSPVTSSCPQNTLYFMGYCYQFDPNLRNWNDAALFCSKISNSALPSLESSDDQAFFTGYLTAILPTQNGMWTSIRGVNNITRPSWVSYPGSYLVTDTFWAPQEPNVYLDYFDVCVSLEAQTYYREWTTALCTELKYTVCKILPSSFNEQYVGQCICPQGYGGINCEIADSQESSSSQSQNQNQNQITCARREFQYTCPQNQSIIVDFASFGAKERSNCGQQTSGVQTCSNVNSLQTVINLCQGLQSCQIQNLTDTFKNTPCPVNDELFLETRFRCQDETPISCQNNEITYNGRCYNLLLETNTKKQKTFEQSQEYCAQSGGQLISSLSPDLQNQIARKARSASKKPIDFWLANCQLLEISSSDISTSNSTSCTKDQANPICSTVPQSEIVKNGQRTTQSAPPNSVNKEDSQSRQVYTGTQP</sequence>
<evidence type="ECO:0000313" key="5">
    <source>
        <dbReference type="EMBL" id="CAI5442641.1"/>
    </source>
</evidence>
<dbReference type="CDD" id="cd22840">
    <property type="entry name" value="Gal_Rha_Lectin_LAT2"/>
    <property type="match status" value="1"/>
</dbReference>
<dbReference type="PROSITE" id="PS01186">
    <property type="entry name" value="EGF_2"/>
    <property type="match status" value="1"/>
</dbReference>
<gene>
    <name evidence="5" type="ORF">CAMP_LOCUS5278</name>
</gene>
<organism evidence="5 6">
    <name type="scientific">Caenorhabditis angaria</name>
    <dbReference type="NCBI Taxonomy" id="860376"/>
    <lineage>
        <taxon>Eukaryota</taxon>
        <taxon>Metazoa</taxon>
        <taxon>Ecdysozoa</taxon>
        <taxon>Nematoda</taxon>
        <taxon>Chromadorea</taxon>
        <taxon>Rhabditida</taxon>
        <taxon>Rhabditina</taxon>
        <taxon>Rhabditomorpha</taxon>
        <taxon>Rhabditoidea</taxon>
        <taxon>Rhabditidae</taxon>
        <taxon>Peloderinae</taxon>
        <taxon>Caenorhabditis</taxon>
    </lineage>
</organism>
<dbReference type="Gene3D" id="3.10.100.10">
    <property type="entry name" value="Mannose-Binding Protein A, subunit A"/>
    <property type="match status" value="2"/>
</dbReference>
<feature type="signal peptide" evidence="2">
    <location>
        <begin position="1"/>
        <end position="20"/>
    </location>
</feature>
<dbReference type="InterPro" id="IPR016186">
    <property type="entry name" value="C-type_lectin-like/link_sf"/>
</dbReference>
<dbReference type="SMART" id="SM00034">
    <property type="entry name" value="CLECT"/>
    <property type="match status" value="2"/>
</dbReference>
<dbReference type="EMBL" id="CANHGI010000002">
    <property type="protein sequence ID" value="CAI5442641.1"/>
    <property type="molecule type" value="Genomic_DNA"/>
</dbReference>
<evidence type="ECO:0000259" key="3">
    <source>
        <dbReference type="PROSITE" id="PS50041"/>
    </source>
</evidence>
<accession>A0A9P1IEG6</accession>
<dbReference type="PROSITE" id="PS50228">
    <property type="entry name" value="SUEL_LECTIN"/>
    <property type="match status" value="1"/>
</dbReference>